<dbReference type="PROSITE" id="PS50943">
    <property type="entry name" value="HTH_CROC1"/>
    <property type="match status" value="1"/>
</dbReference>
<dbReference type="OrthoDB" id="1624259at2"/>
<dbReference type="Proteomes" id="UP000254337">
    <property type="component" value="Chromosome"/>
</dbReference>
<keyword evidence="3" id="KW-1185">Reference proteome</keyword>
<feature type="domain" description="HTH cro/C1-type" evidence="1">
    <location>
        <begin position="11"/>
        <end position="60"/>
    </location>
</feature>
<dbReference type="SMART" id="SM00530">
    <property type="entry name" value="HTH_XRE"/>
    <property type="match status" value="1"/>
</dbReference>
<reference evidence="2 3" key="1">
    <citation type="submission" date="2018-05" db="EMBL/GenBank/DDBJ databases">
        <title>Complete genome sequence of Megasphaera sp. AJH120T, isolated from the ceca of a chicken.</title>
        <authorList>
            <person name="Maki J."/>
            <person name="Looft T."/>
        </authorList>
    </citation>
    <scope>NUCLEOTIDE SEQUENCE [LARGE SCALE GENOMIC DNA]</scope>
    <source>
        <strain evidence="2 3">AJH120</strain>
    </source>
</reference>
<dbReference type="InterPro" id="IPR010982">
    <property type="entry name" value="Lambda_DNA-bd_dom_sf"/>
</dbReference>
<dbReference type="KEGG" id="meg:DKB62_09800"/>
<sequence length="163" mass="18046">MSSVFTRLAIQARHNAGLTQEAAAERIGVALRTIAHYEAGRIPADDIVARMMQVYRAPYLGYAYLSQESEVGRALLPQITNVSGIASGVMQIRVAIKKAVKMYDRLEEICCDNVVSRDEQRDYERCWSELDNLMASVTAMKFSPRKGKSPAGATAGLSERINF</sequence>
<dbReference type="GO" id="GO:0003677">
    <property type="term" value="F:DNA binding"/>
    <property type="evidence" value="ECO:0007669"/>
    <property type="project" value="InterPro"/>
</dbReference>
<dbReference type="Pfam" id="PF13560">
    <property type="entry name" value="HTH_31"/>
    <property type="match status" value="1"/>
</dbReference>
<evidence type="ECO:0000259" key="1">
    <source>
        <dbReference type="PROSITE" id="PS50943"/>
    </source>
</evidence>
<dbReference type="RefSeq" id="WP_107196355.1">
    <property type="nucleotide sequence ID" value="NZ_CP029462.1"/>
</dbReference>
<name>A0A346B140_9FIRM</name>
<organism evidence="2 3">
    <name type="scientific">Megasphaera stantonii</name>
    <dbReference type="NCBI Taxonomy" id="2144175"/>
    <lineage>
        <taxon>Bacteria</taxon>
        <taxon>Bacillati</taxon>
        <taxon>Bacillota</taxon>
        <taxon>Negativicutes</taxon>
        <taxon>Veillonellales</taxon>
        <taxon>Veillonellaceae</taxon>
        <taxon>Megasphaera</taxon>
    </lineage>
</organism>
<protein>
    <submittedName>
        <fullName evidence="2">XRE family transcriptional regulator</fullName>
    </submittedName>
</protein>
<dbReference type="CDD" id="cd00093">
    <property type="entry name" value="HTH_XRE"/>
    <property type="match status" value="1"/>
</dbReference>
<dbReference type="Gene3D" id="1.10.260.40">
    <property type="entry name" value="lambda repressor-like DNA-binding domains"/>
    <property type="match status" value="1"/>
</dbReference>
<accession>A0A346B140</accession>
<dbReference type="EMBL" id="CP029462">
    <property type="protein sequence ID" value="AXL21833.1"/>
    <property type="molecule type" value="Genomic_DNA"/>
</dbReference>
<dbReference type="AlphaFoldDB" id="A0A346B140"/>
<proteinExistence type="predicted"/>
<evidence type="ECO:0000313" key="2">
    <source>
        <dbReference type="EMBL" id="AXL21833.1"/>
    </source>
</evidence>
<dbReference type="InterPro" id="IPR001387">
    <property type="entry name" value="Cro/C1-type_HTH"/>
</dbReference>
<gene>
    <name evidence="2" type="ORF">DKB62_09800</name>
</gene>
<dbReference type="SUPFAM" id="SSF47413">
    <property type="entry name" value="lambda repressor-like DNA-binding domains"/>
    <property type="match status" value="1"/>
</dbReference>
<evidence type="ECO:0000313" key="3">
    <source>
        <dbReference type="Proteomes" id="UP000254337"/>
    </source>
</evidence>